<dbReference type="STRING" id="888741.HMPREF9098_2243"/>
<dbReference type="Proteomes" id="UP000004088">
    <property type="component" value="Unassembled WGS sequence"/>
</dbReference>
<dbReference type="EMBL" id="AEWV01000042">
    <property type="protein sequence ID" value="EGC16408.1"/>
    <property type="molecule type" value="Genomic_DNA"/>
</dbReference>
<comment type="caution">
    <text evidence="1">The sequence shown here is derived from an EMBL/GenBank/DDBJ whole genome shotgun (WGS) entry which is preliminary data.</text>
</comment>
<protein>
    <submittedName>
        <fullName evidence="1">Uncharacterized protein</fullName>
    </submittedName>
</protein>
<evidence type="ECO:0000313" key="1">
    <source>
        <dbReference type="EMBL" id="EGC16408.1"/>
    </source>
</evidence>
<keyword evidence="2" id="KW-1185">Reference proteome</keyword>
<sequence length="245" mass="28232">MNQNDKSSHATMVFTLQDNDAPAQSWEQDLQQLQQRQHQAFAAADAPSETALTWQSAPVPERFGDEELDLAYREYLRHREAEHNQRVRQAAQEEDVAVLLQEDWLAAQSALKIENNRRYLHARQTVVMQQNQPLQTVKTHETEAAAQPPYLPPCTVHVYDLPNLPSTRRIRILSEQELINRIQEKLQIHLSNAMAGLVRQAVQKKLATLTYDLQLMLNEETEKVVRDVLEHNLAAVFRSVKDAMR</sequence>
<dbReference type="RefSeq" id="WP_003784429.1">
    <property type="nucleotide sequence ID" value="NZ_GL870929.1"/>
</dbReference>
<dbReference type="AlphaFoldDB" id="F0F2A8"/>
<proteinExistence type="predicted"/>
<organism evidence="1 2">
    <name type="scientific">Kingella denitrificans ATCC 33394</name>
    <dbReference type="NCBI Taxonomy" id="888741"/>
    <lineage>
        <taxon>Bacteria</taxon>
        <taxon>Pseudomonadati</taxon>
        <taxon>Pseudomonadota</taxon>
        <taxon>Betaproteobacteria</taxon>
        <taxon>Neisseriales</taxon>
        <taxon>Neisseriaceae</taxon>
        <taxon>Kingella</taxon>
    </lineage>
</organism>
<gene>
    <name evidence="1" type="ORF">HMPREF9098_2243</name>
</gene>
<reference evidence="1 2" key="1">
    <citation type="submission" date="2011-01" db="EMBL/GenBank/DDBJ databases">
        <authorList>
            <person name="Muzny D."/>
            <person name="Qin X."/>
            <person name="Deng J."/>
            <person name="Jiang H."/>
            <person name="Liu Y."/>
            <person name="Qu J."/>
            <person name="Song X.-Z."/>
            <person name="Zhang L."/>
            <person name="Thornton R."/>
            <person name="Coyle M."/>
            <person name="Francisco L."/>
            <person name="Jackson L."/>
            <person name="Javaid M."/>
            <person name="Korchina V."/>
            <person name="Kovar C."/>
            <person name="Mata R."/>
            <person name="Mathew T."/>
            <person name="Ngo R."/>
            <person name="Nguyen L."/>
            <person name="Nguyen N."/>
            <person name="Okwuonu G."/>
            <person name="Ongeri F."/>
            <person name="Pham C."/>
            <person name="Simmons D."/>
            <person name="Wilczek-Boney K."/>
            <person name="Hale W."/>
            <person name="Jakkamsetti A."/>
            <person name="Pham P."/>
            <person name="Ruth R."/>
            <person name="San Lucas F."/>
            <person name="Warren J."/>
            <person name="Zhang J."/>
            <person name="Zhao Z."/>
            <person name="Zhou C."/>
            <person name="Zhu D."/>
            <person name="Lee S."/>
            <person name="Bess C."/>
            <person name="Blankenburg K."/>
            <person name="Forbes L."/>
            <person name="Fu Q."/>
            <person name="Gubbala S."/>
            <person name="Hirani K."/>
            <person name="Jayaseelan J.C."/>
            <person name="Lara F."/>
            <person name="Munidasa M."/>
            <person name="Palculict T."/>
            <person name="Patil S."/>
            <person name="Pu L.-L."/>
            <person name="Saada N."/>
            <person name="Tang L."/>
            <person name="Weissenberger G."/>
            <person name="Zhu Y."/>
            <person name="Hemphill L."/>
            <person name="Shang Y."/>
            <person name="Youmans B."/>
            <person name="Ayvaz T."/>
            <person name="Ross M."/>
            <person name="Santibanez J."/>
            <person name="Aqrawi P."/>
            <person name="Gross S."/>
            <person name="Joshi V."/>
            <person name="Fowler G."/>
            <person name="Nazareth L."/>
            <person name="Reid J."/>
            <person name="Worley K."/>
            <person name="Petrosino J."/>
            <person name="Highlander S."/>
            <person name="Gibbs R."/>
        </authorList>
    </citation>
    <scope>NUCLEOTIDE SEQUENCE [LARGE SCALE GENOMIC DNA]</scope>
    <source>
        <strain evidence="1 2">ATCC 33394</strain>
    </source>
</reference>
<name>F0F2A8_9NEIS</name>
<evidence type="ECO:0000313" key="2">
    <source>
        <dbReference type="Proteomes" id="UP000004088"/>
    </source>
</evidence>
<dbReference type="HOGENOM" id="CLU_1213520_0_0_4"/>
<accession>F0F2A8</accession>